<proteinExistence type="inferred from homology"/>
<feature type="domain" description="26S proteasome regulatory subunit RPN2 C-terminal" evidence="8">
    <location>
        <begin position="865"/>
        <end position="1035"/>
    </location>
</feature>
<dbReference type="InterPro" id="IPR016642">
    <property type="entry name" value="26S_Psome_Rpn2"/>
</dbReference>
<evidence type="ECO:0000313" key="10">
    <source>
        <dbReference type="EMBL" id="KZZ89890.1"/>
    </source>
</evidence>
<feature type="region of interest" description="Disordered" evidence="7">
    <location>
        <begin position="918"/>
        <end position="984"/>
    </location>
</feature>
<dbReference type="STRING" id="1081109.A0A166NGM1"/>
<dbReference type="GO" id="GO:0034515">
    <property type="term" value="C:proteasome storage granule"/>
    <property type="evidence" value="ECO:0007669"/>
    <property type="project" value="EnsemblFungi"/>
</dbReference>
<dbReference type="InterPro" id="IPR040623">
    <property type="entry name" value="RPN2_C"/>
</dbReference>
<dbReference type="GO" id="GO:0043248">
    <property type="term" value="P:proteasome assembly"/>
    <property type="evidence" value="ECO:0007669"/>
    <property type="project" value="EnsemblFungi"/>
</dbReference>
<dbReference type="SUPFAM" id="SSF48371">
    <property type="entry name" value="ARM repeat"/>
    <property type="match status" value="1"/>
</dbReference>
<evidence type="ECO:0000313" key="11">
    <source>
        <dbReference type="Proteomes" id="UP000078544"/>
    </source>
</evidence>
<dbReference type="EMBL" id="AZGY01000023">
    <property type="protein sequence ID" value="KZZ89890.1"/>
    <property type="molecule type" value="Genomic_DNA"/>
</dbReference>
<dbReference type="Gene3D" id="1.25.10.10">
    <property type="entry name" value="Leucine-rich Repeat Variant"/>
    <property type="match status" value="1"/>
</dbReference>
<dbReference type="GO" id="GO:0043161">
    <property type="term" value="P:proteasome-mediated ubiquitin-dependent protein catabolic process"/>
    <property type="evidence" value="ECO:0007669"/>
    <property type="project" value="EnsemblFungi"/>
</dbReference>
<evidence type="ECO:0000256" key="3">
    <source>
        <dbReference type="ARBA" id="ARBA00015684"/>
    </source>
</evidence>
<keyword evidence="5 6" id="KW-0647">Proteasome</keyword>
<dbReference type="PANTHER" id="PTHR10943:SF2">
    <property type="entry name" value="26S PROTEASOME NON-ATPASE REGULATORY SUBUNIT 1"/>
    <property type="match status" value="1"/>
</dbReference>
<evidence type="ECO:0000256" key="4">
    <source>
        <dbReference type="ARBA" id="ARBA00022737"/>
    </source>
</evidence>
<keyword evidence="4" id="KW-0677">Repeat</keyword>
<dbReference type="GO" id="GO:0031625">
    <property type="term" value="F:ubiquitin protein ligase binding"/>
    <property type="evidence" value="ECO:0007669"/>
    <property type="project" value="EnsemblFungi"/>
</dbReference>
<dbReference type="PIRSF" id="PIRSF015947">
    <property type="entry name" value="26S_Psome_Rpn2"/>
    <property type="match status" value="1"/>
</dbReference>
<dbReference type="Proteomes" id="UP000078544">
    <property type="component" value="Unassembled WGS sequence"/>
</dbReference>
<feature type="compositionally biased region" description="Low complexity" evidence="7">
    <location>
        <begin position="1087"/>
        <end position="1099"/>
    </location>
</feature>
<comment type="caution">
    <text evidence="10">The sequence shown here is derived from an EMBL/GenBank/DDBJ whole genome shotgun (WGS) entry which is preliminary data.</text>
</comment>
<dbReference type="PANTHER" id="PTHR10943">
    <property type="entry name" value="26S PROTEASOME NON-ATPASE REGULATORY SUBUNIT"/>
    <property type="match status" value="1"/>
</dbReference>
<feature type="domain" description="26S proteasome non-ATPase regulatory subunit 1/RPN2 N-terminal" evidence="9">
    <location>
        <begin position="6"/>
        <end position="136"/>
    </location>
</feature>
<dbReference type="InterPro" id="IPR048570">
    <property type="entry name" value="PSMD1_RPN2_N"/>
</dbReference>
<evidence type="ECO:0000256" key="6">
    <source>
        <dbReference type="PIRNR" id="PIRNR015947"/>
    </source>
</evidence>
<comment type="function">
    <text evidence="1 6">Acts as a regulatory subunit of the 26S proteasome which is involved in the ATP-dependent degradation of ubiquitinated proteins.</text>
</comment>
<evidence type="ECO:0000256" key="5">
    <source>
        <dbReference type="ARBA" id="ARBA00022942"/>
    </source>
</evidence>
<dbReference type="GO" id="GO:0008540">
    <property type="term" value="C:proteasome regulatory particle, base subcomplex"/>
    <property type="evidence" value="ECO:0007669"/>
    <property type="project" value="UniProtKB-UniRule"/>
</dbReference>
<protein>
    <recommendedName>
        <fullName evidence="3 6">26S proteasome regulatory subunit RPN2</fullName>
    </recommendedName>
</protein>
<feature type="compositionally biased region" description="Basic and acidic residues" evidence="7">
    <location>
        <begin position="943"/>
        <end position="984"/>
    </location>
</feature>
<dbReference type="GO" id="GO:0004175">
    <property type="term" value="F:endopeptidase activity"/>
    <property type="evidence" value="ECO:0007669"/>
    <property type="project" value="EnsemblFungi"/>
</dbReference>
<feature type="compositionally biased region" description="Basic and acidic residues" evidence="7">
    <location>
        <begin position="1033"/>
        <end position="1044"/>
    </location>
</feature>
<dbReference type="GO" id="GO:0042176">
    <property type="term" value="P:regulation of protein catabolic process"/>
    <property type="evidence" value="ECO:0007669"/>
    <property type="project" value="UniProtKB-UniRule"/>
</dbReference>
<dbReference type="OrthoDB" id="261572at2759"/>
<evidence type="ECO:0000256" key="2">
    <source>
        <dbReference type="ARBA" id="ARBA00006308"/>
    </source>
</evidence>
<dbReference type="GO" id="GO:0005634">
    <property type="term" value="C:nucleus"/>
    <property type="evidence" value="ECO:0007669"/>
    <property type="project" value="EnsemblFungi"/>
</dbReference>
<dbReference type="FunFam" id="1.25.10.10:FF:000017">
    <property type="entry name" value="26S proteasome non-ATPase regulatory subunit 1"/>
    <property type="match status" value="1"/>
</dbReference>
<evidence type="ECO:0000259" key="9">
    <source>
        <dbReference type="Pfam" id="PF21505"/>
    </source>
</evidence>
<sequence length="1151" mass="125538">MPGLVSATGLLAFLADEEPELKVFALQTLNDDIDTVWTEVAGSLSQIEALYEDESFAERQLAALVLAKVYYHLQAYNDSMVFALAAGDLFKLDAPGEFEETIISKCVDQYIATTAAKNSKPRAAKTINLPELTTTFSNATDSAIMSPTTPFSHTTLPPKSLLSRDSLENTILDATFQPVVKKGRAVSIAELPDNATKASLQRVIERLFASCLDQGCYRQVVGIAIEARNLEVLRRVIKQASEDEKKCKPQDGAQGPAEELMEYVLSICMDIVQERSFRTEILRLILDLLNEIPNPDYFAIARCVVYLNSDEEASRMLRILVSNVDRTSIANAYQIGFDLYDNGTQEFLSKVMASLPTRNATEEKSDSLEVANENDHLLKDQEDAPGGGASEADAKIYDNIRSILNGSKTIRLNLEFLYRNNHTDLSILNKVRDSLEGRNSIFHTAVTFCNAFMNQGTTNDKFFRDNLEWLGKAVNWSKFTATAALGVIHRGNLSQSRKLLEPYLPRQGGMGSGSIFSQGGALYAYGLIHANHGADALEYLKTQFSQAEEEVVQHGGALGLGIAGMATGDNGIFEKLKEILFQDSALNGEAVGLAMGLIMLGTGNVKALEDMMTYAHETTHEKIVRGVALGMALIMFGRQEGADVLIEGLLNDPDPTLRYGGIMTVALAYCGTGSNKAIRKLLHTAVSDVNDDVRRIAVMSLGFILFRKPGSVPRMVELLSESYNPHVRYGSAMALGISCAGTGLDEAIDLLEPMMKDPTDFVRQGALIALSMIMVQQNDVMNPKVSSIRKTLKKVVGDRHEDAMTKFGAALALGIIDAGGRNCTIGLQTQTGNLNMAGIVGMAVFTQYWYWFPFTHFLSLSFSPTAVIGLDHDLEIPDIKFHCATRQSLFEYPPEQEVKVEEGPALIATAILSTTAQAKRRAQKKERAQRHESMDIDNVPSKAGDKMDLDDDKKKEEHDHRGKKEGEEKDVVSTEAKKKPEKEKIGFEVDNMSRVLPGQLKYVSFPAGRYRPVKKPTGGPVLLHDTQPSDPKSLIEEKLKKATTERAPVAGQSRGGTSGRPGATGTSILDGLTDSARGTSGNQMMEQLLRGQGRSSLGLADPQTLGGSRDLRADAAPGAPTAVDEDGEGDEEAATPGEFEYFSDSPHGEDD</sequence>
<accession>A0A166NGM1</accession>
<feature type="region of interest" description="Disordered" evidence="7">
    <location>
        <begin position="1009"/>
        <end position="1151"/>
    </location>
</feature>
<feature type="compositionally biased region" description="Acidic residues" evidence="7">
    <location>
        <begin position="1123"/>
        <end position="1133"/>
    </location>
</feature>
<name>A0A166NGM1_9HYPO</name>
<dbReference type="InterPro" id="IPR016024">
    <property type="entry name" value="ARM-type_fold"/>
</dbReference>
<dbReference type="Pfam" id="PF21505">
    <property type="entry name" value="RPN2_N"/>
    <property type="match status" value="2"/>
</dbReference>
<reference evidence="10 11" key="1">
    <citation type="journal article" date="2016" name="Genome Biol. Evol.">
        <title>Divergent and convergent evolution of fungal pathogenicity.</title>
        <authorList>
            <person name="Shang Y."/>
            <person name="Xiao G."/>
            <person name="Zheng P."/>
            <person name="Cen K."/>
            <person name="Zhan S."/>
            <person name="Wang C."/>
        </authorList>
    </citation>
    <scope>NUCLEOTIDE SEQUENCE [LARGE SCALE GENOMIC DNA]</scope>
    <source>
        <strain evidence="10 11">RCEF 2490</strain>
    </source>
</reference>
<feature type="compositionally biased region" description="Basic and acidic residues" evidence="7">
    <location>
        <begin position="925"/>
        <end position="934"/>
    </location>
</feature>
<dbReference type="GO" id="GO:0030234">
    <property type="term" value="F:enzyme regulator activity"/>
    <property type="evidence" value="ECO:0007669"/>
    <property type="project" value="UniProtKB-UniRule"/>
</dbReference>
<gene>
    <name evidence="10" type="ORF">AAL_07398</name>
</gene>
<evidence type="ECO:0000256" key="1">
    <source>
        <dbReference type="ARBA" id="ARBA00002187"/>
    </source>
</evidence>
<evidence type="ECO:0000259" key="8">
    <source>
        <dbReference type="Pfam" id="PF18004"/>
    </source>
</evidence>
<organism evidence="10 11">
    <name type="scientific">Moelleriella libera RCEF 2490</name>
    <dbReference type="NCBI Taxonomy" id="1081109"/>
    <lineage>
        <taxon>Eukaryota</taxon>
        <taxon>Fungi</taxon>
        <taxon>Dikarya</taxon>
        <taxon>Ascomycota</taxon>
        <taxon>Pezizomycotina</taxon>
        <taxon>Sordariomycetes</taxon>
        <taxon>Hypocreomycetidae</taxon>
        <taxon>Hypocreales</taxon>
        <taxon>Clavicipitaceae</taxon>
        <taxon>Moelleriella</taxon>
    </lineage>
</organism>
<evidence type="ECO:0000256" key="7">
    <source>
        <dbReference type="SAM" id="MobiDB-lite"/>
    </source>
</evidence>
<feature type="compositionally biased region" description="Polar residues" evidence="7">
    <location>
        <begin position="1076"/>
        <end position="1085"/>
    </location>
</feature>
<dbReference type="Pfam" id="PF01851">
    <property type="entry name" value="PC_rep"/>
    <property type="match status" value="2"/>
</dbReference>
<keyword evidence="11" id="KW-1185">Reference proteome</keyword>
<comment type="similarity">
    <text evidence="2 6">Belongs to the proteasome subunit S1 family.</text>
</comment>
<dbReference type="Pfam" id="PF18004">
    <property type="entry name" value="RPN2_C"/>
    <property type="match status" value="1"/>
</dbReference>
<dbReference type="InterPro" id="IPR011989">
    <property type="entry name" value="ARM-like"/>
</dbReference>
<dbReference type="Pfam" id="PF13646">
    <property type="entry name" value="HEAT_2"/>
    <property type="match status" value="1"/>
</dbReference>
<dbReference type="AlphaFoldDB" id="A0A166NGM1"/>
<dbReference type="InterPro" id="IPR002015">
    <property type="entry name" value="Proteasome/cyclosome_rpt"/>
</dbReference>
<feature type="domain" description="26S proteasome non-ATPase regulatory subunit 1/RPN2 N-terminal" evidence="9">
    <location>
        <begin position="175"/>
        <end position="421"/>
    </location>
</feature>